<accession>D5AQZ1</accession>
<dbReference type="HOGENOM" id="CLU_818539_0_0_5"/>
<dbReference type="GeneID" id="41344794"/>
<dbReference type="EMBL" id="CP001312">
    <property type="protein sequence ID" value="ADE84797.1"/>
    <property type="molecule type" value="Genomic_DNA"/>
</dbReference>
<dbReference type="Proteomes" id="UP000002361">
    <property type="component" value="Chromosome"/>
</dbReference>
<organism evidence="2 3">
    <name type="scientific">Rhodobacter capsulatus (strain ATCC BAA-309 / NBRC 16581 / SB1003)</name>
    <dbReference type="NCBI Taxonomy" id="272942"/>
    <lineage>
        <taxon>Bacteria</taxon>
        <taxon>Pseudomonadati</taxon>
        <taxon>Pseudomonadota</taxon>
        <taxon>Alphaproteobacteria</taxon>
        <taxon>Rhodobacterales</taxon>
        <taxon>Rhodobacter group</taxon>
        <taxon>Rhodobacter</taxon>
    </lineage>
</organism>
<reference key="1">
    <citation type="submission" date="2008-12" db="EMBL/GenBank/DDBJ databases">
        <title>Complete genome sequence of Rhodobacter capsulatus SB1003.</title>
        <authorList>
            <person name="Strnad H."/>
            <person name="Lapidus A."/>
            <person name="Vlcek C."/>
            <person name="Ulbrich P."/>
            <person name="Paces J."/>
            <person name="Maltsev N."/>
            <person name="Kumar V."/>
            <person name="Kogan Y."/>
            <person name="Milgram A."/>
            <person name="Rebrekov D."/>
            <person name="Mazur M."/>
            <person name="Cox R."/>
            <person name="Kyrpides N."/>
            <person name="Kolar M."/>
            <person name="Sachova J."/>
            <person name="Ridl J."/>
            <person name="Ivanova N."/>
            <person name="Kapatral V."/>
            <person name="Los T."/>
            <person name="Lykidis A."/>
            <person name="Mikhailova N."/>
            <person name="Reznik G."/>
            <person name="Vasieva O."/>
            <person name="Fonstein M."/>
            <person name="Paces V."/>
            <person name="Haselkorn R."/>
        </authorList>
    </citation>
    <scope>NUCLEOTIDE SEQUENCE</scope>
    <source>
        <strain>SB1003</strain>
    </source>
</reference>
<evidence type="ECO:0000256" key="1">
    <source>
        <dbReference type="SAM" id="MobiDB-lite"/>
    </source>
</evidence>
<keyword evidence="3" id="KW-1185">Reference proteome</keyword>
<dbReference type="STRING" id="272942.RCAP_rcc01037"/>
<dbReference type="AlphaFoldDB" id="D5AQZ1"/>
<feature type="region of interest" description="Disordered" evidence="1">
    <location>
        <begin position="1"/>
        <end position="29"/>
    </location>
</feature>
<proteinExistence type="predicted"/>
<dbReference type="eggNOG" id="ENOG50334NM">
    <property type="taxonomic scope" value="Bacteria"/>
</dbReference>
<reference evidence="2 3" key="2">
    <citation type="journal article" date="2010" name="J. Bacteriol.">
        <title>Complete genome sequence of the photosynthetic purple nonsulfur bacterium Rhodobacter capsulatus SB 1003.</title>
        <authorList>
            <person name="Strnad H."/>
            <person name="Lapidus A."/>
            <person name="Paces J."/>
            <person name="Ulbrich P."/>
            <person name="Vlcek C."/>
            <person name="Paces V."/>
            <person name="Haselkorn R."/>
        </authorList>
    </citation>
    <scope>NUCLEOTIDE SEQUENCE [LARGE SCALE GENOMIC DNA]</scope>
    <source>
        <strain evidence="3">ATCC BAA-309 / NBRC 16581 / SB1003</strain>
    </source>
</reference>
<protein>
    <submittedName>
        <fullName evidence="2">Conserved domain protein</fullName>
    </submittedName>
</protein>
<evidence type="ECO:0000313" key="3">
    <source>
        <dbReference type="Proteomes" id="UP000002361"/>
    </source>
</evidence>
<dbReference type="RefSeq" id="WP_013066776.1">
    <property type="nucleotide sequence ID" value="NC_014034.1"/>
</dbReference>
<dbReference type="KEGG" id="rcp:RCAP_rcc01037"/>
<dbReference type="OrthoDB" id="9181975at2"/>
<gene>
    <name evidence="2" type="ordered locus">RCAP_rcc01037</name>
</gene>
<feature type="compositionally biased region" description="Low complexity" evidence="1">
    <location>
        <begin position="1"/>
        <end position="14"/>
    </location>
</feature>
<name>D5AQZ1_RHOCB</name>
<evidence type="ECO:0000313" key="2">
    <source>
        <dbReference type="EMBL" id="ADE84797.1"/>
    </source>
</evidence>
<sequence length="339" mass="34967">MDPVPACAVAAGGAAPPPAPDPAADPSDALSRACRAAGGADVPAAQWDRALRGLCAEPGAQDSNLSAIGDPVEFQALWTAAGAEQIRATLDPVPGASGAERRARAVAAVPGLSPGQRALRAAVTAAQQAQGARFGGWIGLRPGNPGLRRKLYLELPGAPETLAALPFAPLTRRLPAVRAFAPVLLGLDPGRGTVEIYAAIAPLARDGLGLLLADLGLPPRAREALQLLTDLRDQSLRPLLPTQDQGLSLSWGEDGTAEALTWYVHCDALLGPAARARESLLAFGQRRGWAMPRYCALSAPVAGGIPWHGLVGLTLGRSGLALSVTCATRCEAWRSCARS</sequence>